<dbReference type="Pfam" id="PF00078">
    <property type="entry name" value="RVT_1"/>
    <property type="match status" value="1"/>
</dbReference>
<protein>
    <recommendedName>
        <fullName evidence="1">Reverse transcriptase domain-containing protein</fullName>
    </recommendedName>
</protein>
<name>A0AAN7SAW1_MYCAM</name>
<sequence length="582" mass="66500">MIMPLYSAVVRPYQGYCVQFWSPQFKKDVDRQEKVQSWATKMVKGLENLPYEERLKELGLFSLEKRRLRGELLVELKRKKKLYDLWKALQEYYRAVVCICREKMRKAKAQLELKLASAVSDKNSFFKYVNSKMSSKENTGLILVEDGHLTNRVEDKMGAFNAFFASDFNTDRPWDAQSPESEDHKCRNSDFPFVDTEIVKDHLYQLNVHKSMGPDRIHPRVLKELVDVIAGHVSIIDQRSWESGEVSADWKLAKKCIREDPGNYIPVSITPAPRKIMEKILLGTIEKHLKNNAILRHSQHGFTKRKSCLTDLITFYDKVTRLMVEGKVAFDTVFHSILLDKLSNCEMSRYTVCVQGGELAEGQGSKCCSEWGYIWLGSILRPVLFNIFINGLDEGVECTISKFADDNKLGGAVDSLEAQGALQRDLDRWVLADSKLSMSQQCALATKRANHILRCIKHGITSWSKEVIIPLYSALLQPHLECCVQFWAPQFKKDLKVLECIQRRATKLLKGLEGMSYGEQLRTLGLSSSEKRRLRGDLIALYSFLRRKSGEGGADLFSLVSSDRTRGNGSKLCQGRYRLDII</sequence>
<evidence type="ECO:0000313" key="3">
    <source>
        <dbReference type="Proteomes" id="UP001333110"/>
    </source>
</evidence>
<gene>
    <name evidence="2" type="ORF">QYF61_027719</name>
</gene>
<dbReference type="PANTHER" id="PTHR33332">
    <property type="entry name" value="REVERSE TRANSCRIPTASE DOMAIN-CONTAINING PROTEIN"/>
    <property type="match status" value="1"/>
</dbReference>
<organism evidence="2 3">
    <name type="scientific">Mycteria americana</name>
    <name type="common">Wood stork</name>
    <dbReference type="NCBI Taxonomy" id="33587"/>
    <lineage>
        <taxon>Eukaryota</taxon>
        <taxon>Metazoa</taxon>
        <taxon>Chordata</taxon>
        <taxon>Craniata</taxon>
        <taxon>Vertebrata</taxon>
        <taxon>Euteleostomi</taxon>
        <taxon>Archelosauria</taxon>
        <taxon>Archosauria</taxon>
        <taxon>Dinosauria</taxon>
        <taxon>Saurischia</taxon>
        <taxon>Theropoda</taxon>
        <taxon>Coelurosauria</taxon>
        <taxon>Aves</taxon>
        <taxon>Neognathae</taxon>
        <taxon>Neoaves</taxon>
        <taxon>Aequornithes</taxon>
        <taxon>Ciconiiformes</taxon>
        <taxon>Ciconiidae</taxon>
        <taxon>Mycteria</taxon>
    </lineage>
</organism>
<feature type="domain" description="Reverse transcriptase" evidence="1">
    <location>
        <begin position="261"/>
        <end position="407"/>
    </location>
</feature>
<evidence type="ECO:0000313" key="2">
    <source>
        <dbReference type="EMBL" id="KAK4833057.1"/>
    </source>
</evidence>
<dbReference type="InterPro" id="IPR000477">
    <property type="entry name" value="RT_dom"/>
</dbReference>
<dbReference type="Proteomes" id="UP001333110">
    <property type="component" value="Unassembled WGS sequence"/>
</dbReference>
<comment type="caution">
    <text evidence="2">The sequence shown here is derived from an EMBL/GenBank/DDBJ whole genome shotgun (WGS) entry which is preliminary data.</text>
</comment>
<dbReference type="EMBL" id="JAUNZN010000001">
    <property type="protein sequence ID" value="KAK4833057.1"/>
    <property type="molecule type" value="Genomic_DNA"/>
</dbReference>
<evidence type="ECO:0000259" key="1">
    <source>
        <dbReference type="Pfam" id="PF00078"/>
    </source>
</evidence>
<proteinExistence type="predicted"/>
<accession>A0AAN7SAW1</accession>
<keyword evidence="3" id="KW-1185">Reference proteome</keyword>
<dbReference type="AlphaFoldDB" id="A0AAN7SAW1"/>
<reference evidence="2 3" key="1">
    <citation type="journal article" date="2023" name="J. Hered.">
        <title>Chromosome-level genome of the wood stork (Mycteria americana) provides insight into avian chromosome evolution.</title>
        <authorList>
            <person name="Flamio R. Jr."/>
            <person name="Ramstad K.M."/>
        </authorList>
    </citation>
    <scope>NUCLEOTIDE SEQUENCE [LARGE SCALE GENOMIC DNA]</scope>
    <source>
        <strain evidence="2">JAX WOST 10</strain>
    </source>
</reference>